<dbReference type="InterPro" id="IPR015590">
    <property type="entry name" value="Aldehyde_DH_dom"/>
</dbReference>
<keyword evidence="1 3" id="KW-0560">Oxidoreductase</keyword>
<dbReference type="PROSITE" id="PS00687">
    <property type="entry name" value="ALDEHYDE_DEHYDR_GLU"/>
    <property type="match status" value="1"/>
</dbReference>
<evidence type="ECO:0000256" key="1">
    <source>
        <dbReference type="ARBA" id="ARBA00023002"/>
    </source>
</evidence>
<dbReference type="Gene3D" id="3.40.309.10">
    <property type="entry name" value="Aldehyde Dehydrogenase, Chain A, domain 2"/>
    <property type="match status" value="1"/>
</dbReference>
<dbReference type="PANTHER" id="PTHR11699">
    <property type="entry name" value="ALDEHYDE DEHYDROGENASE-RELATED"/>
    <property type="match status" value="1"/>
</dbReference>
<dbReference type="InterPro" id="IPR016163">
    <property type="entry name" value="Ald_DH_C"/>
</dbReference>
<dbReference type="RefSeq" id="WP_311038755.1">
    <property type="nucleotide sequence ID" value="NZ_CP117522.1"/>
</dbReference>
<feature type="domain" description="Aldehyde dehydrogenase" evidence="4">
    <location>
        <begin position="14"/>
        <end position="477"/>
    </location>
</feature>
<reference evidence="5 6" key="1">
    <citation type="submission" date="2023-02" db="EMBL/GenBank/DDBJ databases">
        <title>Streptomyces sp. SCA4-21 with antifungal activity against Fusarium oxysporum f. sp. cubense, Streptomyces sp. SCA2-17 with antifungal activity against Fusarium oxysporum f. sp. cubense.</title>
        <authorList>
            <person name="Qi D."/>
        </authorList>
    </citation>
    <scope>NUCLEOTIDE SEQUENCE [LARGE SCALE GENOMIC DNA]</scope>
    <source>
        <strain evidence="5 6">SCA4-21</strain>
    </source>
</reference>
<dbReference type="Proteomes" id="UP001305606">
    <property type="component" value="Chromosome"/>
</dbReference>
<accession>A0ABY9VCE8</accession>
<proteinExistence type="inferred from homology"/>
<dbReference type="CDD" id="cd07114">
    <property type="entry name" value="ALDH_DhaS"/>
    <property type="match status" value="1"/>
</dbReference>
<gene>
    <name evidence="5" type="ORF">PS467_36085</name>
</gene>
<dbReference type="InterPro" id="IPR029510">
    <property type="entry name" value="Ald_DH_CS_GLU"/>
</dbReference>
<dbReference type="InterPro" id="IPR016162">
    <property type="entry name" value="Ald_DH_N"/>
</dbReference>
<name>A0ABY9VCE8_9ACTN</name>
<dbReference type="Gene3D" id="3.40.605.10">
    <property type="entry name" value="Aldehyde Dehydrogenase, Chain A, domain 1"/>
    <property type="match status" value="1"/>
</dbReference>
<dbReference type="InterPro" id="IPR016161">
    <property type="entry name" value="Ald_DH/histidinol_DH"/>
</dbReference>
<dbReference type="EMBL" id="CP117522">
    <property type="protein sequence ID" value="WNF00361.1"/>
    <property type="molecule type" value="Genomic_DNA"/>
</dbReference>
<sequence>MSIESYSMLINGEWRASSDGETFECINPFTGESWARVPRATDADVDVAVKAAERAFTEGPWASSTPKQRGALLRKLAELITQQAEPLATTLVRENGKLIREVGGQARALADNCNFFAGVAEMPLGDTLASSIPNMAGFTVREPVGVVAAITPWNSPLTLLIMKLAPALAAGCTIVVKPSEVTPVSTLILAKLIEEAGFPKGVVNVVTGAGDVGAALVAHPGVKKISFTGSTAVGKQIAAIAASRMARVSLELGGKSPNIVFPDADLTNAVSGVMAGIFAATGQTCQAGSRVLVHEEIYDGFTKAVVERAAQIKLGDPQDPASEMGTVASKAQHEKVLRYIDIAKAEGATLATGGKVPKDPALANGLFVEPTVFTDVTNDMRIAREEVFGPVASLIRFTDEDDAVRIANDTPYGLAAGVWTNDVGRAHRMIRKLRAGTVWINNYRQVNHVGPFGGFGESGMGRENGLHAVDEYTEVKTAWINTGGKIADPFNPRA</sequence>
<evidence type="ECO:0000256" key="2">
    <source>
        <dbReference type="PROSITE-ProRule" id="PRU10007"/>
    </source>
</evidence>
<organism evidence="5 6">
    <name type="scientific">Streptomyces luomodiensis</name>
    <dbReference type="NCBI Taxonomy" id="3026192"/>
    <lineage>
        <taxon>Bacteria</taxon>
        <taxon>Bacillati</taxon>
        <taxon>Actinomycetota</taxon>
        <taxon>Actinomycetes</taxon>
        <taxon>Kitasatosporales</taxon>
        <taxon>Streptomycetaceae</taxon>
        <taxon>Streptomyces</taxon>
    </lineage>
</organism>
<feature type="active site" evidence="2">
    <location>
        <position position="251"/>
    </location>
</feature>
<protein>
    <submittedName>
        <fullName evidence="5">Aldehyde dehydrogenase</fullName>
    </submittedName>
</protein>
<evidence type="ECO:0000256" key="3">
    <source>
        <dbReference type="RuleBase" id="RU003345"/>
    </source>
</evidence>
<dbReference type="Pfam" id="PF00171">
    <property type="entry name" value="Aldedh"/>
    <property type="match status" value="1"/>
</dbReference>
<keyword evidence="6" id="KW-1185">Reference proteome</keyword>
<evidence type="ECO:0000259" key="4">
    <source>
        <dbReference type="Pfam" id="PF00171"/>
    </source>
</evidence>
<dbReference type="SUPFAM" id="SSF53720">
    <property type="entry name" value="ALDH-like"/>
    <property type="match status" value="1"/>
</dbReference>
<evidence type="ECO:0000313" key="6">
    <source>
        <dbReference type="Proteomes" id="UP001305606"/>
    </source>
</evidence>
<comment type="similarity">
    <text evidence="3">Belongs to the aldehyde dehydrogenase family.</text>
</comment>
<evidence type="ECO:0000313" key="5">
    <source>
        <dbReference type="EMBL" id="WNF00361.1"/>
    </source>
</evidence>